<dbReference type="CDD" id="cd06225">
    <property type="entry name" value="HAMP"/>
    <property type="match status" value="1"/>
</dbReference>
<evidence type="ECO:0000256" key="3">
    <source>
        <dbReference type="ARBA" id="ARBA00022481"/>
    </source>
</evidence>
<organism evidence="14 15">
    <name type="scientific">Pseudomonas kielensis</name>
    <dbReference type="NCBI Taxonomy" id="2762577"/>
    <lineage>
        <taxon>Bacteria</taxon>
        <taxon>Pseudomonadati</taxon>
        <taxon>Pseudomonadota</taxon>
        <taxon>Gammaproteobacteria</taxon>
        <taxon>Pseudomonadales</taxon>
        <taxon>Pseudomonadaceae</taxon>
        <taxon>Pseudomonas</taxon>
    </lineage>
</organism>
<dbReference type="PANTHER" id="PTHR32089:SF112">
    <property type="entry name" value="LYSOZYME-LIKE PROTEIN-RELATED"/>
    <property type="match status" value="1"/>
</dbReference>
<dbReference type="EMBL" id="JACMYG010000002">
    <property type="protein sequence ID" value="MBC2688693.1"/>
    <property type="molecule type" value="Genomic_DNA"/>
</dbReference>
<dbReference type="SUPFAM" id="SSF58104">
    <property type="entry name" value="Methyl-accepting chemotaxis protein (MCP) signaling domain"/>
    <property type="match status" value="1"/>
</dbReference>
<gene>
    <name evidence="14" type="ORF">H7995_02640</name>
</gene>
<keyword evidence="10" id="KW-0175">Coiled coil</keyword>
<comment type="caution">
    <text evidence="14">The sequence shown here is derived from an EMBL/GenBank/DDBJ whole genome shotgun (WGS) entry which is preliminary data.</text>
</comment>
<keyword evidence="4 11" id="KW-0812">Transmembrane</keyword>
<dbReference type="GO" id="GO:0007165">
    <property type="term" value="P:signal transduction"/>
    <property type="evidence" value="ECO:0007669"/>
    <property type="project" value="UniProtKB-KW"/>
</dbReference>
<dbReference type="PRINTS" id="PR00260">
    <property type="entry name" value="CHEMTRNSDUCR"/>
</dbReference>
<dbReference type="Proteomes" id="UP000526003">
    <property type="component" value="Unassembled WGS sequence"/>
</dbReference>
<evidence type="ECO:0000256" key="5">
    <source>
        <dbReference type="ARBA" id="ARBA00022989"/>
    </source>
</evidence>
<dbReference type="InterPro" id="IPR033480">
    <property type="entry name" value="sCache_2"/>
</dbReference>
<keyword evidence="5 11" id="KW-1133">Transmembrane helix</keyword>
<dbReference type="SMART" id="SM01049">
    <property type="entry name" value="Cache_2"/>
    <property type="match status" value="1"/>
</dbReference>
<feature type="domain" description="Methyl-accepting transducer" evidence="12">
    <location>
        <begin position="272"/>
        <end position="508"/>
    </location>
</feature>
<dbReference type="SMART" id="SM00283">
    <property type="entry name" value="MA"/>
    <property type="match status" value="1"/>
</dbReference>
<keyword evidence="2" id="KW-1003">Cell membrane</keyword>
<dbReference type="Gene3D" id="1.10.287.950">
    <property type="entry name" value="Methyl-accepting chemotaxis protein"/>
    <property type="match status" value="1"/>
</dbReference>
<dbReference type="InterPro" id="IPR004090">
    <property type="entry name" value="Chemotax_Me-accpt_rcpt"/>
</dbReference>
<dbReference type="GO" id="GO:0005886">
    <property type="term" value="C:plasma membrane"/>
    <property type="evidence" value="ECO:0007669"/>
    <property type="project" value="UniProtKB-SubCell"/>
</dbReference>
<accession>A0A7X1GC07</accession>
<evidence type="ECO:0000256" key="7">
    <source>
        <dbReference type="ARBA" id="ARBA00023224"/>
    </source>
</evidence>
<dbReference type="InterPro" id="IPR004089">
    <property type="entry name" value="MCPsignal_dom"/>
</dbReference>
<dbReference type="CDD" id="cd11386">
    <property type="entry name" value="MCP_signal"/>
    <property type="match status" value="1"/>
</dbReference>
<proteinExistence type="inferred from homology"/>
<evidence type="ECO:0000256" key="10">
    <source>
        <dbReference type="SAM" id="Coils"/>
    </source>
</evidence>
<evidence type="ECO:0000256" key="6">
    <source>
        <dbReference type="ARBA" id="ARBA00023136"/>
    </source>
</evidence>
<feature type="transmembrane region" description="Helical" evidence="11">
    <location>
        <begin position="12"/>
        <end position="32"/>
    </location>
</feature>
<reference evidence="14 15" key="1">
    <citation type="submission" date="2020-08" db="EMBL/GenBank/DDBJ databases">
        <title>Pseudomonas sp. nov.</title>
        <authorList>
            <person name="Gieschler S."/>
            <person name="Fiedler G."/>
            <person name="Brinks E."/>
            <person name="Boehnlein C."/>
            <person name="Franz C.M.A.P."/>
            <person name="Kabisch J."/>
        </authorList>
    </citation>
    <scope>NUCLEOTIDE SEQUENCE [LARGE SCALE GENOMIC DNA]</scope>
    <source>
        <strain evidence="14 15">MBT-1</strain>
    </source>
</reference>
<feature type="coiled-coil region" evidence="10">
    <location>
        <begin position="315"/>
        <end position="370"/>
    </location>
</feature>
<evidence type="ECO:0000313" key="15">
    <source>
        <dbReference type="Proteomes" id="UP000526003"/>
    </source>
</evidence>
<dbReference type="PANTHER" id="PTHR32089">
    <property type="entry name" value="METHYL-ACCEPTING CHEMOTAXIS PROTEIN MCPB"/>
    <property type="match status" value="1"/>
</dbReference>
<name>A0A7X1GC07_9PSED</name>
<dbReference type="GO" id="GO:0006935">
    <property type="term" value="P:chemotaxis"/>
    <property type="evidence" value="ECO:0007669"/>
    <property type="project" value="InterPro"/>
</dbReference>
<dbReference type="GO" id="GO:0004888">
    <property type="term" value="F:transmembrane signaling receptor activity"/>
    <property type="evidence" value="ECO:0007669"/>
    <property type="project" value="InterPro"/>
</dbReference>
<dbReference type="PROSITE" id="PS50885">
    <property type="entry name" value="HAMP"/>
    <property type="match status" value="1"/>
</dbReference>
<evidence type="ECO:0000256" key="8">
    <source>
        <dbReference type="ARBA" id="ARBA00029447"/>
    </source>
</evidence>
<keyword evidence="15" id="KW-1185">Reference proteome</keyword>
<dbReference type="Pfam" id="PF00015">
    <property type="entry name" value="MCPsignal"/>
    <property type="match status" value="1"/>
</dbReference>
<evidence type="ECO:0000256" key="9">
    <source>
        <dbReference type="PROSITE-ProRule" id="PRU00284"/>
    </source>
</evidence>
<dbReference type="PROSITE" id="PS50111">
    <property type="entry name" value="CHEMOTAXIS_TRANSDUC_2"/>
    <property type="match status" value="1"/>
</dbReference>
<comment type="similarity">
    <text evidence="8">Belongs to the methyl-accepting chemotaxis (MCP) protein family.</text>
</comment>
<dbReference type="InterPro" id="IPR003660">
    <property type="entry name" value="HAMP_dom"/>
</dbReference>
<evidence type="ECO:0000256" key="11">
    <source>
        <dbReference type="SAM" id="Phobius"/>
    </source>
</evidence>
<dbReference type="Pfam" id="PF08269">
    <property type="entry name" value="dCache_2"/>
    <property type="match status" value="1"/>
</dbReference>
<evidence type="ECO:0000259" key="12">
    <source>
        <dbReference type="PROSITE" id="PS50111"/>
    </source>
</evidence>
<dbReference type="Gene3D" id="3.30.450.20">
    <property type="entry name" value="PAS domain"/>
    <property type="match status" value="1"/>
</dbReference>
<keyword evidence="7 9" id="KW-0807">Transducer</keyword>
<comment type="subcellular location">
    <subcellularLocation>
        <location evidence="1">Cell membrane</location>
        <topology evidence="1">Multi-pass membrane protein</topology>
    </subcellularLocation>
</comment>
<evidence type="ECO:0000256" key="4">
    <source>
        <dbReference type="ARBA" id="ARBA00022692"/>
    </source>
</evidence>
<feature type="domain" description="HAMP" evidence="13">
    <location>
        <begin position="213"/>
        <end position="267"/>
    </location>
</feature>
<evidence type="ECO:0000256" key="2">
    <source>
        <dbReference type="ARBA" id="ARBA00022475"/>
    </source>
</evidence>
<keyword evidence="6 11" id="KW-0472">Membrane</keyword>
<protein>
    <submittedName>
        <fullName evidence="14">Methyl-accepting chemotaxis protein</fullName>
    </submittedName>
</protein>
<dbReference type="AlphaFoldDB" id="A0A7X1GC07"/>
<dbReference type="RefSeq" id="WP_166589541.1">
    <property type="nucleotide sequence ID" value="NZ_CP090311.1"/>
</dbReference>
<keyword evidence="3" id="KW-0488">Methylation</keyword>
<evidence type="ECO:0000313" key="14">
    <source>
        <dbReference type="EMBL" id="MBC2688693.1"/>
    </source>
</evidence>
<evidence type="ECO:0000259" key="13">
    <source>
        <dbReference type="PROSITE" id="PS50885"/>
    </source>
</evidence>
<dbReference type="Pfam" id="PF00672">
    <property type="entry name" value="HAMP"/>
    <property type="match status" value="1"/>
</dbReference>
<dbReference type="FunFam" id="1.10.287.950:FF:000001">
    <property type="entry name" value="Methyl-accepting chemotaxis sensory transducer"/>
    <property type="match status" value="1"/>
</dbReference>
<sequence>MNSLRSMSISRRLWLILVVAVLMLLALGLLMLKQIHDDLYQAKAEKTRHVVEAASGVLDYYRQLETAGTLTREAAQQQALSVIRGLRYEQSDYFWINDLTPVMVMHPTNPKLDGQNLSAIKDPDGFALFNEMVAIAKAKGAGMVDYRWPKPGASTPVQKTSYVKLFEPWGWVIGSGVYIDDMQLEFRSQVAEASLVGLGIAALMALLVMLIARSIVRPLQEAVDAMANIASGESDLTRNLDTHGQDEVTELARHFNAFTTKLRGVISQLQVSASALDQSSTDLGDNAAQAQSRSQQQSQQMELVATAINEVTYGVQDVAKNAEHAASEMRDAQAQAQQGQVNIDGSLQQIDQLSATIEQAVQVIRTLASESTQIGSVLEVIRSIAEQTNLLALNAAIEAARAGEQGRGFAVVADEVRLLAQRTQKSTAQIQAMIERLQNHSEAAVQVIGDSSRASQLTIEQAGLAGASLHAIGQALHNLNGLNASIASATLQQAHVVEDINQNVTQAAGLSHSTALAAQQSSAASVHLKALSEQLNGLLRQFRV</sequence>
<evidence type="ECO:0000256" key="1">
    <source>
        <dbReference type="ARBA" id="ARBA00004651"/>
    </source>
</evidence>
<dbReference type="InterPro" id="IPR004010">
    <property type="entry name" value="Double_Cache_2"/>
</dbReference>
<dbReference type="SMART" id="SM00304">
    <property type="entry name" value="HAMP"/>
    <property type="match status" value="1"/>
</dbReference>